<dbReference type="InterPro" id="IPR001509">
    <property type="entry name" value="Epimerase_deHydtase"/>
</dbReference>
<evidence type="ECO:0000256" key="2">
    <source>
        <dbReference type="ARBA" id="ARBA00023277"/>
    </source>
</evidence>
<dbReference type="SUPFAM" id="SSF51735">
    <property type="entry name" value="NAD(P)-binding Rossmann-fold domains"/>
    <property type="match status" value="1"/>
</dbReference>
<proteinExistence type="predicted"/>
<comment type="caution">
    <text evidence="4">The sequence shown here is derived from an EMBL/GenBank/DDBJ whole genome shotgun (WGS) entry which is preliminary data.</text>
</comment>
<dbReference type="Gene3D" id="3.40.50.720">
    <property type="entry name" value="NAD(P)-binding Rossmann-like Domain"/>
    <property type="match status" value="1"/>
</dbReference>
<dbReference type="InterPro" id="IPR036291">
    <property type="entry name" value="NAD(P)-bd_dom_sf"/>
</dbReference>
<dbReference type="STRING" id="1231391.GCA_000308195_00908"/>
<dbReference type="PANTHER" id="PTHR43103:SF3">
    <property type="entry name" value="ADP-L-GLYCERO-D-MANNO-HEPTOSE-6-EPIMERASE"/>
    <property type="match status" value="1"/>
</dbReference>
<dbReference type="RefSeq" id="WP_017523276.1">
    <property type="nucleotide sequence ID" value="NZ_JACCEX010000004.1"/>
</dbReference>
<keyword evidence="1" id="KW-0521">NADP</keyword>
<gene>
    <name evidence="4" type="ORF">C7440_2914</name>
</gene>
<dbReference type="Gene3D" id="3.90.25.10">
    <property type="entry name" value="UDP-galactose 4-epimerase, domain 1"/>
    <property type="match status" value="1"/>
</dbReference>
<dbReference type="PANTHER" id="PTHR43103">
    <property type="entry name" value="NUCLEOSIDE-DIPHOSPHATE-SUGAR EPIMERASE"/>
    <property type="match status" value="1"/>
</dbReference>
<name>A0A2U1CK62_9BURK</name>
<evidence type="ECO:0000256" key="1">
    <source>
        <dbReference type="ARBA" id="ARBA00022857"/>
    </source>
</evidence>
<dbReference type="Proteomes" id="UP000246145">
    <property type="component" value="Unassembled WGS sequence"/>
</dbReference>
<sequence>MKNVLLTGANGYIGQALARVLASRLATGGLQSLTLADHAFEHHAFHGAPGVHLVAGDLCDKTVLAEATSSTPDTVFHLASITSRRAEEDFSLGLRVNLQCTLALFEHLRRQGQCPVMVFSSSIGVYGAPLPDQVNDDTAPAPTLSYGTQKRMMELLLADYSRRGWLDGRAVRLPTVVARPATADTALSSFASMLIRALAEGSPWDCPIGPDGWMWLLSLPACTQHLMQAATVESSRLPEGRAWNLPAQRIQVSELITAMRSRYGPSADAGLSFQLKPALQQQFAQWPPLVTTIADRLGMCHDGDIVTLIERALAS</sequence>
<reference evidence="4 5" key="1">
    <citation type="submission" date="2018-04" db="EMBL/GenBank/DDBJ databases">
        <title>Genomic Encyclopedia of Type Strains, Phase IV (KMG-IV): sequencing the most valuable type-strain genomes for metagenomic binning, comparative biology and taxonomic classification.</title>
        <authorList>
            <person name="Goeker M."/>
        </authorList>
    </citation>
    <scope>NUCLEOTIDE SEQUENCE [LARGE SCALE GENOMIC DNA]</scope>
    <source>
        <strain evidence="4 5">DSM 10065</strain>
    </source>
</reference>
<accession>A0A2U1CK62</accession>
<dbReference type="AlphaFoldDB" id="A0A2U1CK62"/>
<dbReference type="EMBL" id="QEKO01000004">
    <property type="protein sequence ID" value="PVY61364.1"/>
    <property type="molecule type" value="Genomic_DNA"/>
</dbReference>
<evidence type="ECO:0000259" key="3">
    <source>
        <dbReference type="Pfam" id="PF01370"/>
    </source>
</evidence>
<evidence type="ECO:0000313" key="5">
    <source>
        <dbReference type="Proteomes" id="UP000246145"/>
    </source>
</evidence>
<keyword evidence="2" id="KW-0119">Carbohydrate metabolism</keyword>
<organism evidence="4 5">
    <name type="scientific">Pusillimonas noertemannii</name>
    <dbReference type="NCBI Taxonomy" id="305977"/>
    <lineage>
        <taxon>Bacteria</taxon>
        <taxon>Pseudomonadati</taxon>
        <taxon>Pseudomonadota</taxon>
        <taxon>Betaproteobacteria</taxon>
        <taxon>Burkholderiales</taxon>
        <taxon>Alcaligenaceae</taxon>
        <taxon>Pusillimonas</taxon>
    </lineage>
</organism>
<dbReference type="OrthoDB" id="9801056at2"/>
<feature type="domain" description="NAD-dependent epimerase/dehydratase" evidence="3">
    <location>
        <begin position="4"/>
        <end position="208"/>
    </location>
</feature>
<evidence type="ECO:0000313" key="4">
    <source>
        <dbReference type="EMBL" id="PVY61364.1"/>
    </source>
</evidence>
<dbReference type="Pfam" id="PF01370">
    <property type="entry name" value="Epimerase"/>
    <property type="match status" value="1"/>
</dbReference>
<keyword evidence="5" id="KW-1185">Reference proteome</keyword>
<protein>
    <submittedName>
        <fullName evidence="4">Nucleoside-diphosphate-sugar epimerase</fullName>
    </submittedName>
</protein>